<dbReference type="Proteomes" id="UP001430848">
    <property type="component" value="Unassembled WGS sequence"/>
</dbReference>
<sequence length="250" mass="27039">MAPARHTLRAAVPAAGFRWEPRSTLLRHESDDRAVAAALRDHGGLASLHRGSASHARADIERALAGMFDAARRAFDADTDTLRGREAYEFVGDHLWHSGVVAWAHAGALEEELFIGLFFEVYRRRLDWHANPREPFDTSEHGPLAHSVDAFHHVASDYWGEADFLLWEMAQAPVEEGSGAGGHGNDPAAAAPHTLGTGASSAAGEPHPQTQTVLGGQDEDGDVEMGEAVEEVRLGLARTNLGDEDVEMEE</sequence>
<feature type="region of interest" description="Disordered" evidence="1">
    <location>
        <begin position="176"/>
        <end position="226"/>
    </location>
</feature>
<name>A0ABR1P565_DIAER</name>
<evidence type="ECO:0000313" key="2">
    <source>
        <dbReference type="EMBL" id="KAK7726615.1"/>
    </source>
</evidence>
<comment type="caution">
    <text evidence="2">The sequence shown here is derived from an EMBL/GenBank/DDBJ whole genome shotgun (WGS) entry which is preliminary data.</text>
</comment>
<dbReference type="EMBL" id="JAKNSF020000042">
    <property type="protein sequence ID" value="KAK7726615.1"/>
    <property type="molecule type" value="Genomic_DNA"/>
</dbReference>
<organism evidence="2 3">
    <name type="scientific">Diaporthe eres</name>
    <name type="common">Phomopsis oblonga</name>
    <dbReference type="NCBI Taxonomy" id="83184"/>
    <lineage>
        <taxon>Eukaryota</taxon>
        <taxon>Fungi</taxon>
        <taxon>Dikarya</taxon>
        <taxon>Ascomycota</taxon>
        <taxon>Pezizomycotina</taxon>
        <taxon>Sordariomycetes</taxon>
        <taxon>Sordariomycetidae</taxon>
        <taxon>Diaporthales</taxon>
        <taxon>Diaporthaceae</taxon>
        <taxon>Diaporthe</taxon>
        <taxon>Diaporthe eres species complex</taxon>
    </lineage>
</organism>
<gene>
    <name evidence="2" type="ORF">SLS63_007584</name>
</gene>
<protein>
    <recommendedName>
        <fullName evidence="4">RNase III domain-containing protein</fullName>
    </recommendedName>
</protein>
<evidence type="ECO:0000256" key="1">
    <source>
        <dbReference type="SAM" id="MobiDB-lite"/>
    </source>
</evidence>
<evidence type="ECO:0000313" key="3">
    <source>
        <dbReference type="Proteomes" id="UP001430848"/>
    </source>
</evidence>
<keyword evidence="3" id="KW-1185">Reference proteome</keyword>
<evidence type="ECO:0008006" key="4">
    <source>
        <dbReference type="Google" id="ProtNLM"/>
    </source>
</evidence>
<feature type="compositionally biased region" description="Acidic residues" evidence="1">
    <location>
        <begin position="217"/>
        <end position="226"/>
    </location>
</feature>
<proteinExistence type="predicted"/>
<reference evidence="2 3" key="1">
    <citation type="submission" date="2024-02" db="EMBL/GenBank/DDBJ databases">
        <title>De novo assembly and annotation of 12 fungi associated with fruit tree decline syndrome in Ontario, Canada.</title>
        <authorList>
            <person name="Sulman M."/>
            <person name="Ellouze W."/>
            <person name="Ilyukhin E."/>
        </authorList>
    </citation>
    <scope>NUCLEOTIDE SEQUENCE [LARGE SCALE GENOMIC DNA]</scope>
    <source>
        <strain evidence="2 3">M169</strain>
    </source>
</reference>
<accession>A0ABR1P565</accession>